<feature type="transmembrane region" description="Helical" evidence="3">
    <location>
        <begin position="211"/>
        <end position="229"/>
    </location>
</feature>
<dbReference type="AlphaFoldDB" id="A0A1X7R5D6"/>
<evidence type="ECO:0000256" key="3">
    <source>
        <dbReference type="SAM" id="Phobius"/>
    </source>
</evidence>
<dbReference type="PANTHER" id="PTHR10695">
    <property type="entry name" value="DEPHOSPHO-COA KINASE-RELATED"/>
    <property type="match status" value="1"/>
</dbReference>
<keyword evidence="1" id="KW-0547">Nucleotide-binding</keyword>
<keyword evidence="4" id="KW-0418">Kinase</keyword>
<keyword evidence="4" id="KW-0808">Transferase</keyword>
<dbReference type="PROSITE" id="PS51219">
    <property type="entry name" value="DPCK"/>
    <property type="match status" value="1"/>
</dbReference>
<protein>
    <submittedName>
        <fullName evidence="4">Similar to Saccharomyces cerevisiae YDR196C CAB5 Probable dephospho-CoA kinase (DPCK) that catalyzes the last step in coenzyme A biosynthesis</fullName>
    </submittedName>
</protein>
<keyword evidence="2" id="KW-0067">ATP-binding</keyword>
<dbReference type="OrthoDB" id="247245at2759"/>
<reference evidence="4 5" key="1">
    <citation type="submission" date="2017-04" db="EMBL/GenBank/DDBJ databases">
        <authorList>
            <person name="Afonso C.L."/>
            <person name="Miller P.J."/>
            <person name="Scott M.A."/>
            <person name="Spackman E."/>
            <person name="Goraichik I."/>
            <person name="Dimitrov K.M."/>
            <person name="Suarez D.L."/>
            <person name="Swayne D.E."/>
        </authorList>
    </citation>
    <scope>NUCLEOTIDE SEQUENCE [LARGE SCALE GENOMIC DNA]</scope>
</reference>
<dbReference type="GO" id="GO:0005524">
    <property type="term" value="F:ATP binding"/>
    <property type="evidence" value="ECO:0007669"/>
    <property type="project" value="UniProtKB-KW"/>
</dbReference>
<evidence type="ECO:0000313" key="4">
    <source>
        <dbReference type="EMBL" id="SMN20877.1"/>
    </source>
</evidence>
<evidence type="ECO:0000256" key="2">
    <source>
        <dbReference type="ARBA" id="ARBA00022840"/>
    </source>
</evidence>
<dbReference type="Pfam" id="PF01121">
    <property type="entry name" value="CoaE"/>
    <property type="match status" value="1"/>
</dbReference>
<dbReference type="InterPro" id="IPR027417">
    <property type="entry name" value="P-loop_NTPase"/>
</dbReference>
<proteinExistence type="inferred from homology"/>
<dbReference type="Proteomes" id="UP000196158">
    <property type="component" value="Unassembled WGS sequence"/>
</dbReference>
<keyword evidence="3" id="KW-1133">Transmembrane helix</keyword>
<keyword evidence="5" id="KW-1185">Reference proteome</keyword>
<dbReference type="EMBL" id="FXLY01000006">
    <property type="protein sequence ID" value="SMN20877.1"/>
    <property type="molecule type" value="Genomic_DNA"/>
</dbReference>
<dbReference type="HAMAP" id="MF_00376">
    <property type="entry name" value="Dephospho_CoA_kinase"/>
    <property type="match status" value="1"/>
</dbReference>
<name>A0A1X7R5D6_9SACH</name>
<evidence type="ECO:0000256" key="1">
    <source>
        <dbReference type="ARBA" id="ARBA00022741"/>
    </source>
</evidence>
<accession>A0A1X7R5D6</accession>
<dbReference type="PANTHER" id="PTHR10695:SF46">
    <property type="entry name" value="BIFUNCTIONAL COENZYME A SYNTHASE-RELATED"/>
    <property type="match status" value="1"/>
</dbReference>
<evidence type="ECO:0000313" key="5">
    <source>
        <dbReference type="Proteomes" id="UP000196158"/>
    </source>
</evidence>
<sequence>MLIIGLTGGIACGKSTVSRRLKDKYKIPIVDADQIARDVVEPGTKVYQGIVNHFKDKIPGLLLDDGHLNRQMLGKYVFSHPEDLKALNDLTHPAIRYTMLREVLGYYVRGYSMCVLDVPLLFEGGLDAFCGVTISVVCENETQLERLQVRDITLSIEDARNRIKSQIPMEKRMDVSDYVLENDKSVVDLYQEIDKLMKKIKPTSLRTILEYFPPFGVVSAGAIVAAKYINGKPRYVKKIT</sequence>
<dbReference type="SUPFAM" id="SSF52540">
    <property type="entry name" value="P-loop containing nucleoside triphosphate hydrolases"/>
    <property type="match status" value="1"/>
</dbReference>
<dbReference type="NCBIfam" id="TIGR00152">
    <property type="entry name" value="dephospho-CoA kinase"/>
    <property type="match status" value="1"/>
</dbReference>
<dbReference type="CDD" id="cd02022">
    <property type="entry name" value="DPCK"/>
    <property type="match status" value="1"/>
</dbReference>
<dbReference type="GO" id="GO:0004140">
    <property type="term" value="F:dephospho-CoA kinase activity"/>
    <property type="evidence" value="ECO:0007669"/>
    <property type="project" value="InterPro"/>
</dbReference>
<dbReference type="STRING" id="1789683.A0A1X7R5D6"/>
<dbReference type="InterPro" id="IPR001977">
    <property type="entry name" value="Depp_CoAkinase"/>
</dbReference>
<dbReference type="Gene3D" id="3.40.50.300">
    <property type="entry name" value="P-loop containing nucleotide triphosphate hydrolases"/>
    <property type="match status" value="1"/>
</dbReference>
<dbReference type="GO" id="GO:0015937">
    <property type="term" value="P:coenzyme A biosynthetic process"/>
    <property type="evidence" value="ECO:0007669"/>
    <property type="project" value="InterPro"/>
</dbReference>
<gene>
    <name evidence="4" type="ORF">KASA_0M03047G</name>
</gene>
<organism evidence="4 5">
    <name type="scientific">Maudiozyma saulgeensis</name>
    <dbReference type="NCBI Taxonomy" id="1789683"/>
    <lineage>
        <taxon>Eukaryota</taxon>
        <taxon>Fungi</taxon>
        <taxon>Dikarya</taxon>
        <taxon>Ascomycota</taxon>
        <taxon>Saccharomycotina</taxon>
        <taxon>Saccharomycetes</taxon>
        <taxon>Saccharomycetales</taxon>
        <taxon>Saccharomycetaceae</taxon>
        <taxon>Maudiozyma</taxon>
    </lineage>
</organism>
<keyword evidence="3" id="KW-0472">Membrane</keyword>
<keyword evidence="3" id="KW-0812">Transmembrane</keyword>